<feature type="domain" description="Prohead serine protease" evidence="4">
    <location>
        <begin position="43"/>
        <end position="180"/>
    </location>
</feature>
<name>A0ABQ4NME0_9RHOB</name>
<evidence type="ECO:0000256" key="1">
    <source>
        <dbReference type="ARBA" id="ARBA00022612"/>
    </source>
</evidence>
<gene>
    <name evidence="5" type="ORF">JANAI62_21970</name>
</gene>
<dbReference type="EMBL" id="BPFH01000004">
    <property type="protein sequence ID" value="GIT95574.1"/>
    <property type="molecule type" value="Genomic_DNA"/>
</dbReference>
<evidence type="ECO:0000313" key="6">
    <source>
        <dbReference type="Proteomes" id="UP000786693"/>
    </source>
</evidence>
<proteinExistence type="predicted"/>
<comment type="caution">
    <text evidence="5">The sequence shown here is derived from an EMBL/GenBank/DDBJ whole genome shotgun (WGS) entry which is preliminary data.</text>
</comment>
<keyword evidence="6" id="KW-1185">Reference proteome</keyword>
<protein>
    <recommendedName>
        <fullName evidence="4">Prohead serine protease domain-containing protein</fullName>
    </recommendedName>
</protein>
<accession>A0ABQ4NME0</accession>
<evidence type="ECO:0000259" key="4">
    <source>
        <dbReference type="Pfam" id="PF04586"/>
    </source>
</evidence>
<evidence type="ECO:0000256" key="3">
    <source>
        <dbReference type="ARBA" id="ARBA00022801"/>
    </source>
</evidence>
<keyword evidence="2" id="KW-0645">Protease</keyword>
<evidence type="ECO:0000313" key="5">
    <source>
        <dbReference type="EMBL" id="GIT95574.1"/>
    </source>
</evidence>
<organism evidence="5 6">
    <name type="scientific">Jannaschia pagri</name>
    <dbReference type="NCBI Taxonomy" id="2829797"/>
    <lineage>
        <taxon>Bacteria</taxon>
        <taxon>Pseudomonadati</taxon>
        <taxon>Pseudomonadota</taxon>
        <taxon>Alphaproteobacteria</taxon>
        <taxon>Rhodobacterales</taxon>
        <taxon>Roseobacteraceae</taxon>
        <taxon>Jannaschia</taxon>
    </lineage>
</organism>
<keyword evidence="3" id="KW-0378">Hydrolase</keyword>
<sequence>MSVRRMIWEADGLEVRQLDKRPVIAGRFPYNSLAVLSDRGTVRKETIMPGAFSFTLGDPSREVNLLFGHSFDRPLASRSSGTLELKDTERFLDFVATIPEGADRASHVVDALALIGSGLARGISPGFRVPPSDVVPGAEKLVPEPGNPSVKIRQLWALLLFELSIVTRPAYQDSEAELRALTASANDPAKRERIVLP</sequence>
<keyword evidence="1" id="KW-1188">Viral release from host cell</keyword>
<dbReference type="Pfam" id="PF04586">
    <property type="entry name" value="Peptidase_S78"/>
    <property type="match status" value="1"/>
</dbReference>
<dbReference type="Proteomes" id="UP000786693">
    <property type="component" value="Unassembled WGS sequence"/>
</dbReference>
<reference evidence="5 6" key="1">
    <citation type="submission" date="2021-05" db="EMBL/GenBank/DDBJ databases">
        <title>Bacteria Genome sequencing.</title>
        <authorList>
            <person name="Takabe Y."/>
            <person name="Nakajima Y."/>
            <person name="Suzuki S."/>
            <person name="Shiozaki T."/>
        </authorList>
    </citation>
    <scope>NUCLEOTIDE SEQUENCE [LARGE SCALE GENOMIC DNA]</scope>
    <source>
        <strain evidence="5 6">AI_62</strain>
    </source>
</reference>
<evidence type="ECO:0000256" key="2">
    <source>
        <dbReference type="ARBA" id="ARBA00022670"/>
    </source>
</evidence>
<dbReference type="InterPro" id="IPR054613">
    <property type="entry name" value="Peptidase_S78_dom"/>
</dbReference>